<keyword evidence="8" id="KW-1185">Reference proteome</keyword>
<evidence type="ECO:0000256" key="2">
    <source>
        <dbReference type="ARBA" id="ARBA00023002"/>
    </source>
</evidence>
<dbReference type="InterPro" id="IPR006140">
    <property type="entry name" value="D-isomer_DH_NAD-bd"/>
</dbReference>
<dbReference type="PANTHER" id="PTHR10996">
    <property type="entry name" value="2-HYDROXYACID DEHYDROGENASE-RELATED"/>
    <property type="match status" value="1"/>
</dbReference>
<evidence type="ECO:0000259" key="6">
    <source>
        <dbReference type="Pfam" id="PF02826"/>
    </source>
</evidence>
<evidence type="ECO:0000256" key="4">
    <source>
        <dbReference type="RuleBase" id="RU003719"/>
    </source>
</evidence>
<comment type="similarity">
    <text evidence="1 4">Belongs to the D-isomer specific 2-hydroxyacid dehydrogenase family.</text>
</comment>
<dbReference type="InterPro" id="IPR036291">
    <property type="entry name" value="NAD(P)-bd_dom_sf"/>
</dbReference>
<dbReference type="SUPFAM" id="SSF51735">
    <property type="entry name" value="NAD(P)-binding Rossmann-fold domains"/>
    <property type="match status" value="1"/>
</dbReference>
<protein>
    <submittedName>
        <fullName evidence="7">Lactate dehydrogenase-like 2-hydroxyacid dehydrogenase</fullName>
    </submittedName>
</protein>
<dbReference type="PANTHER" id="PTHR10996:SF178">
    <property type="entry name" value="2-HYDROXYACID DEHYDROGENASE YGL185C-RELATED"/>
    <property type="match status" value="1"/>
</dbReference>
<evidence type="ECO:0000313" key="8">
    <source>
        <dbReference type="Proteomes" id="UP001296993"/>
    </source>
</evidence>
<evidence type="ECO:0000259" key="5">
    <source>
        <dbReference type="Pfam" id="PF00389"/>
    </source>
</evidence>
<dbReference type="InterPro" id="IPR050223">
    <property type="entry name" value="D-isomer_2-hydroxyacid_DH"/>
</dbReference>
<evidence type="ECO:0000256" key="3">
    <source>
        <dbReference type="ARBA" id="ARBA00023027"/>
    </source>
</evidence>
<keyword evidence="3" id="KW-0520">NAD</keyword>
<dbReference type="Pfam" id="PF00389">
    <property type="entry name" value="2-Hacid_dh"/>
    <property type="match status" value="1"/>
</dbReference>
<proteinExistence type="inferred from homology"/>
<name>A0ABS4XHE0_9MICC</name>
<sequence>MSTETSALTRRDPSPITGNAIVRVGPVNPTVAQALIDDYDALILPAGGPEREAFLDNHAESIRVAVCSGKIGVDTELMRHLPNLEAIVNFGVGYDASDVAQAAERNIPISNTPDVLTDCVADTALGLYLETLRSLGAAERFVRNGTWATGVNFPLATRASGKRVGILGLGRIGAAIAKRLEGFGCEIHYHNRSEIAGSSYAYHSSAAELAEATDVLVVAAAGGPASAGLVSAEVLEKIGPKGFLINIARGSVVDEPALVSALQNGEIAGAGLDVFTNEPHVPTELLELDNVVLLPHLGSGTHETRADMAALVLENLRSYVNSGELITPVS</sequence>
<dbReference type="EMBL" id="JAGIOF010000001">
    <property type="protein sequence ID" value="MBP2387892.1"/>
    <property type="molecule type" value="Genomic_DNA"/>
</dbReference>
<feature type="domain" description="D-isomer specific 2-hydroxyacid dehydrogenase catalytic" evidence="5">
    <location>
        <begin position="58"/>
        <end position="329"/>
    </location>
</feature>
<dbReference type="SUPFAM" id="SSF52283">
    <property type="entry name" value="Formate/glycerate dehydrogenase catalytic domain-like"/>
    <property type="match status" value="1"/>
</dbReference>
<dbReference type="Gene3D" id="3.40.50.720">
    <property type="entry name" value="NAD(P)-binding Rossmann-like Domain"/>
    <property type="match status" value="2"/>
</dbReference>
<comment type="caution">
    <text evidence="7">The sequence shown here is derived from an EMBL/GenBank/DDBJ whole genome shotgun (WGS) entry which is preliminary data.</text>
</comment>
<keyword evidence="2 4" id="KW-0560">Oxidoreductase</keyword>
<reference evidence="7 8" key="1">
    <citation type="submission" date="2021-03" db="EMBL/GenBank/DDBJ databases">
        <title>Sequencing the genomes of 1000 actinobacteria strains.</title>
        <authorList>
            <person name="Klenk H.-P."/>
        </authorList>
    </citation>
    <scope>NUCLEOTIDE SEQUENCE [LARGE SCALE GENOMIC DNA]</scope>
    <source>
        <strain evidence="7 8">DSM 15797</strain>
    </source>
</reference>
<evidence type="ECO:0000313" key="7">
    <source>
        <dbReference type="EMBL" id="MBP2387892.1"/>
    </source>
</evidence>
<dbReference type="RefSeq" id="WP_210000493.1">
    <property type="nucleotide sequence ID" value="NZ_BAAAJY010000001.1"/>
</dbReference>
<dbReference type="CDD" id="cd12156">
    <property type="entry name" value="HPPR"/>
    <property type="match status" value="1"/>
</dbReference>
<feature type="domain" description="D-isomer specific 2-hydroxyacid dehydrogenase NAD-binding" evidence="6">
    <location>
        <begin position="126"/>
        <end position="298"/>
    </location>
</feature>
<dbReference type="InterPro" id="IPR006139">
    <property type="entry name" value="D-isomer_2_OHA_DH_cat_dom"/>
</dbReference>
<evidence type="ECO:0000256" key="1">
    <source>
        <dbReference type="ARBA" id="ARBA00005854"/>
    </source>
</evidence>
<accession>A0ABS4XHE0</accession>
<dbReference type="Proteomes" id="UP001296993">
    <property type="component" value="Unassembled WGS sequence"/>
</dbReference>
<dbReference type="Pfam" id="PF02826">
    <property type="entry name" value="2-Hacid_dh_C"/>
    <property type="match status" value="1"/>
</dbReference>
<dbReference type="InterPro" id="IPR029752">
    <property type="entry name" value="D-isomer_DH_CS1"/>
</dbReference>
<gene>
    <name evidence="7" type="ORF">JOF47_003403</name>
</gene>
<dbReference type="PROSITE" id="PS00065">
    <property type="entry name" value="D_2_HYDROXYACID_DH_1"/>
    <property type="match status" value="1"/>
</dbReference>
<organism evidence="7 8">
    <name type="scientific">Paeniglutamicibacter kerguelensis</name>
    <dbReference type="NCBI Taxonomy" id="254788"/>
    <lineage>
        <taxon>Bacteria</taxon>
        <taxon>Bacillati</taxon>
        <taxon>Actinomycetota</taxon>
        <taxon>Actinomycetes</taxon>
        <taxon>Micrococcales</taxon>
        <taxon>Micrococcaceae</taxon>
        <taxon>Paeniglutamicibacter</taxon>
    </lineage>
</organism>